<dbReference type="PANTHER" id="PTHR30026">
    <property type="entry name" value="OUTER MEMBRANE PROTEIN TOLC"/>
    <property type="match status" value="1"/>
</dbReference>
<dbReference type="EMBL" id="JACWLN010000001">
    <property type="protein sequence ID" value="MBD1259702.1"/>
    <property type="molecule type" value="Genomic_DNA"/>
</dbReference>
<dbReference type="PANTHER" id="PTHR30026:SF20">
    <property type="entry name" value="OUTER MEMBRANE PROTEIN TOLC"/>
    <property type="match status" value="1"/>
</dbReference>
<evidence type="ECO:0000313" key="9">
    <source>
        <dbReference type="EMBL" id="PWK23156.1"/>
    </source>
</evidence>
<dbReference type="OrthoDB" id="976750at2"/>
<evidence type="ECO:0000256" key="5">
    <source>
        <dbReference type="ARBA" id="ARBA00022692"/>
    </source>
</evidence>
<dbReference type="GO" id="GO:0015562">
    <property type="term" value="F:efflux transmembrane transporter activity"/>
    <property type="evidence" value="ECO:0007669"/>
    <property type="project" value="InterPro"/>
</dbReference>
<gene>
    <name evidence="8" type="ORF">HZY62_03820</name>
    <name evidence="9" type="ORF">LX92_02485</name>
</gene>
<accession>A0A316DZH2</accession>
<evidence type="ECO:0000256" key="1">
    <source>
        <dbReference type="ARBA" id="ARBA00004442"/>
    </source>
</evidence>
<dbReference type="SUPFAM" id="SSF56954">
    <property type="entry name" value="Outer membrane efflux proteins (OEP)"/>
    <property type="match status" value="1"/>
</dbReference>
<reference evidence="9 10" key="1">
    <citation type="submission" date="2018-05" db="EMBL/GenBank/DDBJ databases">
        <title>Genomic Encyclopedia of Archaeal and Bacterial Type Strains, Phase II (KMG-II): from individual species to whole genera.</title>
        <authorList>
            <person name="Goeker M."/>
        </authorList>
    </citation>
    <scope>NUCLEOTIDE SEQUENCE [LARGE SCALE GENOMIC DNA]</scope>
    <source>
        <strain evidence="9 10">DSM 23514</strain>
    </source>
</reference>
<dbReference type="AlphaFoldDB" id="A0A316DZH2"/>
<evidence type="ECO:0000256" key="7">
    <source>
        <dbReference type="ARBA" id="ARBA00023237"/>
    </source>
</evidence>
<dbReference type="Pfam" id="PF02321">
    <property type="entry name" value="OEP"/>
    <property type="match status" value="2"/>
</dbReference>
<evidence type="ECO:0000256" key="3">
    <source>
        <dbReference type="ARBA" id="ARBA00022448"/>
    </source>
</evidence>
<keyword evidence="3" id="KW-0813">Transport</keyword>
<dbReference type="Proteomes" id="UP000245667">
    <property type="component" value="Unassembled WGS sequence"/>
</dbReference>
<keyword evidence="6" id="KW-0472">Membrane</keyword>
<sequence>MNTSINKGITKYSFILLLFLPVVLVGQRTLTLDDCFDRVTKNYPLAKQSVLLQSQAELDIATLKKDKLPRLDVNAQATYQSDVTHLPIELPNISVTPPNKDQYRATLDASLLIYNGGLIDATAKVKESNSKVSEQEVNVNLYALKNKVNQLYLSLLLLQENRSLLAAKEKQLQSRIEEVQAGVLYGTLLPSSADALQVELLNIKQKYAEIDYSKKGLTQRLALLIGSDLSADAILQTPMVPTENQTDSQRPELTLFELKKAQIDLSKQQLTKSKLPKLNAFAQGGYGNPGLNMLDNSFKTFYMTGLKLNWNIFDWNKTKGQKQSLEINKEIINTQKETFELNTNLELVQLQSEIDKLQDFIDMDSEIIRIRENMVKSAASQLKNGVITSSAYITEFTDLYEAKSNLALHKTQLLLLQIQYQLTNGTYGKY</sequence>
<evidence type="ECO:0000313" key="8">
    <source>
        <dbReference type="EMBL" id="MBD1259702.1"/>
    </source>
</evidence>
<evidence type="ECO:0000313" key="11">
    <source>
        <dbReference type="Proteomes" id="UP000651837"/>
    </source>
</evidence>
<dbReference type="GO" id="GO:0015288">
    <property type="term" value="F:porin activity"/>
    <property type="evidence" value="ECO:0007669"/>
    <property type="project" value="TreeGrafter"/>
</dbReference>
<proteinExistence type="inferred from homology"/>
<dbReference type="GO" id="GO:1990281">
    <property type="term" value="C:efflux pump complex"/>
    <property type="evidence" value="ECO:0007669"/>
    <property type="project" value="TreeGrafter"/>
</dbReference>
<comment type="caution">
    <text evidence="9">The sequence shown here is derived from an EMBL/GenBank/DDBJ whole genome shotgun (WGS) entry which is preliminary data.</text>
</comment>
<dbReference type="RefSeq" id="WP_109651028.1">
    <property type="nucleotide sequence ID" value="NZ_JACWLN010000001.1"/>
</dbReference>
<keyword evidence="4" id="KW-1134">Transmembrane beta strand</keyword>
<dbReference type="GO" id="GO:0009279">
    <property type="term" value="C:cell outer membrane"/>
    <property type="evidence" value="ECO:0007669"/>
    <property type="project" value="UniProtKB-SubCell"/>
</dbReference>
<organism evidence="9 10">
    <name type="scientific">Maribacter polysiphoniae</name>
    <dbReference type="NCBI Taxonomy" id="429344"/>
    <lineage>
        <taxon>Bacteria</taxon>
        <taxon>Pseudomonadati</taxon>
        <taxon>Bacteroidota</taxon>
        <taxon>Flavobacteriia</taxon>
        <taxon>Flavobacteriales</taxon>
        <taxon>Flavobacteriaceae</taxon>
        <taxon>Maribacter</taxon>
    </lineage>
</organism>
<dbReference type="Gene3D" id="1.20.1600.10">
    <property type="entry name" value="Outer membrane efflux proteins (OEP)"/>
    <property type="match status" value="1"/>
</dbReference>
<reference evidence="8 11" key="2">
    <citation type="submission" date="2020-07" db="EMBL/GenBank/DDBJ databases">
        <title>The draft genome sequence of Maribacter polysiphoniae KCTC 22021.</title>
        <authorList>
            <person name="Mu L."/>
        </authorList>
    </citation>
    <scope>NUCLEOTIDE SEQUENCE [LARGE SCALE GENOMIC DNA]</scope>
    <source>
        <strain evidence="8 11">KCTC 22021</strain>
    </source>
</reference>
<keyword evidence="5" id="KW-0812">Transmembrane</keyword>
<evidence type="ECO:0000256" key="4">
    <source>
        <dbReference type="ARBA" id="ARBA00022452"/>
    </source>
</evidence>
<evidence type="ECO:0000256" key="2">
    <source>
        <dbReference type="ARBA" id="ARBA00007613"/>
    </source>
</evidence>
<protein>
    <submittedName>
        <fullName evidence="9">Outer membrane protein TolC</fullName>
    </submittedName>
    <submittedName>
        <fullName evidence="8">TolC family protein</fullName>
    </submittedName>
</protein>
<name>A0A316DZH2_9FLAO</name>
<dbReference type="InterPro" id="IPR003423">
    <property type="entry name" value="OMP_efflux"/>
</dbReference>
<evidence type="ECO:0000313" key="10">
    <source>
        <dbReference type="Proteomes" id="UP000245667"/>
    </source>
</evidence>
<evidence type="ECO:0000256" key="6">
    <source>
        <dbReference type="ARBA" id="ARBA00023136"/>
    </source>
</evidence>
<keyword evidence="7" id="KW-0998">Cell outer membrane</keyword>
<comment type="similarity">
    <text evidence="2">Belongs to the outer membrane factor (OMF) (TC 1.B.17) family.</text>
</comment>
<keyword evidence="11" id="KW-1185">Reference proteome</keyword>
<dbReference type="Proteomes" id="UP000651837">
    <property type="component" value="Unassembled WGS sequence"/>
</dbReference>
<dbReference type="InterPro" id="IPR051906">
    <property type="entry name" value="TolC-like"/>
</dbReference>
<comment type="subcellular location">
    <subcellularLocation>
        <location evidence="1">Cell outer membrane</location>
    </subcellularLocation>
</comment>
<dbReference type="EMBL" id="QGGQ01000005">
    <property type="protein sequence ID" value="PWK23156.1"/>
    <property type="molecule type" value="Genomic_DNA"/>
</dbReference>